<evidence type="ECO:0000256" key="5">
    <source>
        <dbReference type="ARBA" id="ARBA00022490"/>
    </source>
</evidence>
<feature type="compositionally biased region" description="Polar residues" evidence="11">
    <location>
        <begin position="164"/>
        <end position="174"/>
    </location>
</feature>
<dbReference type="InParanoid" id="A0A6P8HU79"/>
<dbReference type="OrthoDB" id="536093at2759"/>
<keyword evidence="9" id="KW-0966">Cell projection</keyword>
<feature type="compositionally biased region" description="Basic and acidic residues" evidence="11">
    <location>
        <begin position="321"/>
        <end position="345"/>
    </location>
</feature>
<name>A0A6P8HU79_ACTTE</name>
<comment type="function">
    <text evidence="1">Component of the nexin-dynein regulatory complex (N-DRC), a key regulator of ciliary/flagellar motility which maintains the alignment and integrity of the distal axoneme and regulates microtubule sliding in motile axonemes.</text>
</comment>
<keyword evidence="7" id="KW-0969">Cilium</keyword>
<keyword evidence="10" id="KW-0175">Coiled coil</keyword>
<keyword evidence="12" id="KW-1185">Reference proteome</keyword>
<keyword evidence="6" id="KW-0282">Flagellum</keyword>
<evidence type="ECO:0000256" key="8">
    <source>
        <dbReference type="ARBA" id="ARBA00023212"/>
    </source>
</evidence>
<dbReference type="PANTHER" id="PTHR31598:SF1">
    <property type="entry name" value="DYNEIN REGULATORY COMPLEX PROTEIN 10"/>
    <property type="match status" value="1"/>
</dbReference>
<organism evidence="12 13">
    <name type="scientific">Actinia tenebrosa</name>
    <name type="common">Australian red waratah sea anemone</name>
    <dbReference type="NCBI Taxonomy" id="6105"/>
    <lineage>
        <taxon>Eukaryota</taxon>
        <taxon>Metazoa</taxon>
        <taxon>Cnidaria</taxon>
        <taxon>Anthozoa</taxon>
        <taxon>Hexacorallia</taxon>
        <taxon>Actiniaria</taxon>
        <taxon>Actiniidae</taxon>
        <taxon>Actinia</taxon>
    </lineage>
</organism>
<dbReference type="RefSeq" id="XP_031556265.1">
    <property type="nucleotide sequence ID" value="XM_031700405.1"/>
</dbReference>
<gene>
    <name evidence="13" type="primary">LOC116293023</name>
</gene>
<evidence type="ECO:0000256" key="11">
    <source>
        <dbReference type="SAM" id="MobiDB-lite"/>
    </source>
</evidence>
<keyword evidence="8" id="KW-0206">Cytoskeleton</keyword>
<dbReference type="InterPro" id="IPR042815">
    <property type="entry name" value="DRC10"/>
</dbReference>
<dbReference type="FunCoup" id="A0A6P8HU79">
    <property type="interactions" value="84"/>
</dbReference>
<feature type="coiled-coil region" evidence="10">
    <location>
        <begin position="280"/>
        <end position="311"/>
    </location>
</feature>
<evidence type="ECO:0000256" key="1">
    <source>
        <dbReference type="ARBA" id="ARBA00003029"/>
    </source>
</evidence>
<evidence type="ECO:0000256" key="7">
    <source>
        <dbReference type="ARBA" id="ARBA00023069"/>
    </source>
</evidence>
<feature type="coiled-coil region" evidence="10">
    <location>
        <begin position="402"/>
        <end position="457"/>
    </location>
</feature>
<keyword evidence="5" id="KW-0963">Cytoplasm</keyword>
<accession>A0A6P8HU79</accession>
<evidence type="ECO:0000313" key="13">
    <source>
        <dbReference type="RefSeq" id="XP_031556265.1"/>
    </source>
</evidence>
<feature type="region of interest" description="Disordered" evidence="11">
    <location>
        <begin position="116"/>
        <end position="190"/>
    </location>
</feature>
<feature type="region of interest" description="Disordered" evidence="11">
    <location>
        <begin position="468"/>
        <end position="496"/>
    </location>
</feature>
<evidence type="ECO:0000256" key="10">
    <source>
        <dbReference type="SAM" id="Coils"/>
    </source>
</evidence>
<evidence type="ECO:0000256" key="4">
    <source>
        <dbReference type="ARBA" id="ARBA00021752"/>
    </source>
</evidence>
<dbReference type="GeneID" id="116293023"/>
<evidence type="ECO:0000256" key="9">
    <source>
        <dbReference type="ARBA" id="ARBA00023273"/>
    </source>
</evidence>
<proteinExistence type="inferred from homology"/>
<evidence type="ECO:0000256" key="3">
    <source>
        <dbReference type="ARBA" id="ARBA00009071"/>
    </source>
</evidence>
<evidence type="ECO:0000256" key="2">
    <source>
        <dbReference type="ARBA" id="ARBA00004611"/>
    </source>
</evidence>
<comment type="similarity">
    <text evidence="3">Belongs to the DRC10 family.</text>
</comment>
<dbReference type="AlphaFoldDB" id="A0A6P8HU79"/>
<protein>
    <recommendedName>
        <fullName evidence="4">Dynein regulatory complex protein 10</fullName>
    </recommendedName>
</protein>
<dbReference type="KEGG" id="aten:116293023"/>
<feature type="compositionally biased region" description="Polar residues" evidence="11">
    <location>
        <begin position="122"/>
        <end position="142"/>
    </location>
</feature>
<evidence type="ECO:0000313" key="12">
    <source>
        <dbReference type="Proteomes" id="UP000515163"/>
    </source>
</evidence>
<comment type="subcellular location">
    <subcellularLocation>
        <location evidence="2">Cytoplasm</location>
        <location evidence="2">Cytoskeleton</location>
        <location evidence="2">Flagellum axoneme</location>
    </subcellularLocation>
</comment>
<dbReference type="CDD" id="cd23767">
    <property type="entry name" value="IQCD"/>
    <property type="match status" value="1"/>
</dbReference>
<feature type="compositionally biased region" description="Basic and acidic residues" evidence="11">
    <location>
        <begin position="175"/>
        <end position="190"/>
    </location>
</feature>
<evidence type="ECO:0000256" key="6">
    <source>
        <dbReference type="ARBA" id="ARBA00022846"/>
    </source>
</evidence>
<dbReference type="Proteomes" id="UP000515163">
    <property type="component" value="Unplaced"/>
</dbReference>
<reference evidence="13" key="1">
    <citation type="submission" date="2025-08" db="UniProtKB">
        <authorList>
            <consortium name="RefSeq"/>
        </authorList>
    </citation>
    <scope>IDENTIFICATION</scope>
    <source>
        <tissue evidence="13">Tentacle</tissue>
    </source>
</reference>
<sequence length="496" mass="57055">MAAAVAHSARAETTASLASSFENLNLKIKAKPKEGNDPLKVLDPVRKKLTSVEAQRVVAVADETIRRIEVVTLLPYITENLDRFSVILGSDLCSVLREHDRLQDAYRKGLARYELEQKRNRSTTPQQIRFQTPGSSRKSSLASEDINEKEHDLPITEAAKTSRHSSLASGSGISQKEDLTKDRDSDGSEVDVDRLQHLGVLVQNSIRTVLRMFSTNPTAITALKKERRERSVEANSMIDELLILRAILFERLLTTPSEVKDRSFYLKTVMEREKKSRAIANKLQEELQKAVDDKDNEISKRNEMIRKLKNDIYTIDSNSEEQNRRVVNEASKQETAEMKNSDGKKSKLQQEIIEQKKKLDTERAAHRASELALRKRKYKIETEVENWIQKFDSDMGERQDEFDALDVVYTEEKKQLQELEERFKTLEKEYLQIVEERRIAKERAEAAERELNMKIRAARLIQAMWRAHKARKALQKKKKKGKKGKKGKKSGKGKKK</sequence>
<dbReference type="PROSITE" id="PS50096">
    <property type="entry name" value="IQ"/>
    <property type="match status" value="1"/>
</dbReference>
<feature type="region of interest" description="Disordered" evidence="11">
    <location>
        <begin position="319"/>
        <end position="348"/>
    </location>
</feature>
<dbReference type="PANTHER" id="PTHR31598">
    <property type="entry name" value="IQ DOMAIN-CONTAINING PROTEIN D"/>
    <property type="match status" value="1"/>
</dbReference>